<evidence type="ECO:0000256" key="1">
    <source>
        <dbReference type="ARBA" id="ARBA00023015"/>
    </source>
</evidence>
<evidence type="ECO:0000256" key="2">
    <source>
        <dbReference type="ARBA" id="ARBA00023082"/>
    </source>
</evidence>
<evidence type="ECO:0000256" key="3">
    <source>
        <dbReference type="ARBA" id="ARBA00023125"/>
    </source>
</evidence>
<organism evidence="6 7">
    <name type="scientific">Dehalobacter restrictus (strain DSM 9455 / PER-K23)</name>
    <dbReference type="NCBI Taxonomy" id="871738"/>
    <lineage>
        <taxon>Bacteria</taxon>
        <taxon>Bacillati</taxon>
        <taxon>Bacillota</taxon>
        <taxon>Clostridia</taxon>
        <taxon>Eubacteriales</taxon>
        <taxon>Desulfitobacteriaceae</taxon>
        <taxon>Dehalobacter</taxon>
    </lineage>
</organism>
<dbReference type="Gene3D" id="1.10.1740.10">
    <property type="match status" value="1"/>
</dbReference>
<evidence type="ECO:0000256" key="4">
    <source>
        <dbReference type="ARBA" id="ARBA00023163"/>
    </source>
</evidence>
<keyword evidence="3" id="KW-0238">DNA-binding</keyword>
<dbReference type="PANTHER" id="PTHR30385">
    <property type="entry name" value="SIGMA FACTOR F FLAGELLAR"/>
    <property type="match status" value="1"/>
</dbReference>
<name>A0ABM5P9H8_DEHRP</name>
<reference evidence="6 7" key="1">
    <citation type="journal article" date="2013" name="Stand. Genomic Sci.">
        <title>Complete genome sequence of Dehalobacter restrictus PER-K23(T.).</title>
        <authorList>
            <person name="Kruse T."/>
            <person name="Maillard J."/>
            <person name="Goodwin L."/>
            <person name="Woyke T."/>
            <person name="Teshima H."/>
            <person name="Bruce D."/>
            <person name="Detter C."/>
            <person name="Tapia R."/>
            <person name="Han C."/>
            <person name="Huntemann M."/>
            <person name="Wei C.L."/>
            <person name="Han J."/>
            <person name="Chen A."/>
            <person name="Kyrpides N."/>
            <person name="Szeto E."/>
            <person name="Markowitz V."/>
            <person name="Ivanova N."/>
            <person name="Pagani I."/>
            <person name="Pati A."/>
            <person name="Pitluck S."/>
            <person name="Nolan M."/>
            <person name="Holliger C."/>
            <person name="Smidt H."/>
        </authorList>
    </citation>
    <scope>NUCLEOTIDE SEQUENCE [LARGE SCALE GENOMIC DNA]</scope>
    <source>
        <strain evidence="7">DSM 9455</strain>
    </source>
</reference>
<dbReference type="InterPro" id="IPR013325">
    <property type="entry name" value="RNA_pol_sigma_r2"/>
</dbReference>
<dbReference type="NCBIfam" id="TIGR02937">
    <property type="entry name" value="sigma70-ECF"/>
    <property type="match status" value="1"/>
</dbReference>
<accession>A0ABM5P9H8</accession>
<dbReference type="SUPFAM" id="SSF88946">
    <property type="entry name" value="Sigma2 domain of RNA polymerase sigma factors"/>
    <property type="match status" value="1"/>
</dbReference>
<gene>
    <name evidence="6" type="ORF">DEHRE_13925</name>
</gene>
<dbReference type="Pfam" id="PF04542">
    <property type="entry name" value="Sigma70_r2"/>
    <property type="match status" value="1"/>
</dbReference>
<keyword evidence="2" id="KW-0731">Sigma factor</keyword>
<dbReference type="SUPFAM" id="SSF88659">
    <property type="entry name" value="Sigma3 and sigma4 domains of RNA polymerase sigma factors"/>
    <property type="match status" value="1"/>
</dbReference>
<dbReference type="InterPro" id="IPR007627">
    <property type="entry name" value="RNA_pol_sigma70_r2"/>
</dbReference>
<sequence length="198" mass="23113">MLHHKQEGGRDRENYLTNEELVKLYHDGDPSALEALYLQNHRLIRYTVRRLCRGREQDFDDEMQEAFFMMIKKVNKFREEGSASLATYIVKQIIWGYKDRRRTAQSQHEKGMISLDTPINRNDGNTILLIDTLPDPTANFEDEISDEMVRNRLKVVLHEIISTLPERQRAVIQARLEGYSQLEQPATMALILISTPRA</sequence>
<dbReference type="InterPro" id="IPR014284">
    <property type="entry name" value="RNA_pol_sigma-70_dom"/>
</dbReference>
<dbReference type="InterPro" id="IPR013324">
    <property type="entry name" value="RNA_pol_sigma_r3/r4-like"/>
</dbReference>
<dbReference type="Proteomes" id="UP000018934">
    <property type="component" value="Chromosome"/>
</dbReference>
<proteinExistence type="predicted"/>
<keyword evidence="1" id="KW-0805">Transcription regulation</keyword>
<evidence type="ECO:0000259" key="5">
    <source>
        <dbReference type="Pfam" id="PF04542"/>
    </source>
</evidence>
<evidence type="ECO:0000313" key="6">
    <source>
        <dbReference type="EMBL" id="AHF11496.1"/>
    </source>
</evidence>
<keyword evidence="4" id="KW-0804">Transcription</keyword>
<dbReference type="EMBL" id="CP007033">
    <property type="protein sequence ID" value="AHF11496.1"/>
    <property type="molecule type" value="Genomic_DNA"/>
</dbReference>
<evidence type="ECO:0000313" key="7">
    <source>
        <dbReference type="Proteomes" id="UP000018934"/>
    </source>
</evidence>
<feature type="domain" description="RNA polymerase sigma-70 region 2" evidence="5">
    <location>
        <begin position="36"/>
        <end position="105"/>
    </location>
</feature>
<protein>
    <recommendedName>
        <fullName evidence="5">RNA polymerase sigma-70 region 2 domain-containing protein</fullName>
    </recommendedName>
</protein>
<keyword evidence="7" id="KW-1185">Reference proteome</keyword>